<protein>
    <recommendedName>
        <fullName evidence="4">DUF3592 domain-containing protein</fullName>
    </recommendedName>
</protein>
<reference evidence="3" key="1">
    <citation type="journal article" date="2019" name="Int. J. Syst. Evol. Microbiol.">
        <title>The Global Catalogue of Microorganisms (GCM) 10K type strain sequencing project: providing services to taxonomists for standard genome sequencing and annotation.</title>
        <authorList>
            <consortium name="The Broad Institute Genomics Platform"/>
            <consortium name="The Broad Institute Genome Sequencing Center for Infectious Disease"/>
            <person name="Wu L."/>
            <person name="Ma J."/>
        </authorList>
    </citation>
    <scope>NUCLEOTIDE SEQUENCE [LARGE SCALE GENOMIC DNA]</scope>
    <source>
        <strain evidence="3">KCTC 42730</strain>
    </source>
</reference>
<proteinExistence type="predicted"/>
<feature type="transmembrane region" description="Helical" evidence="1">
    <location>
        <begin position="232"/>
        <end position="249"/>
    </location>
</feature>
<keyword evidence="1" id="KW-0812">Transmembrane</keyword>
<sequence>MKITKEAIYAELGLLIILAMSLTALLMIYHHYRHDFQWAQPLNNSELNAGQVRYWHYDTLHSVKQLHKTSRRPSRRLSEFEHGRYITSSRINETWALVQKDDTLYVVQRFPSTNIPYGTPLQRFLDAFIEPEHAKYLAKPITPAQRSWLKQQLAEYRELSVQQNLVLQVIEYPRTTVLLSLPFIVMACFGLALTCAYYACRLVHLAKWLTDRHNHADNSASTASCQQHLKPIAMVAILLQLAYLLLLQVG</sequence>
<feature type="transmembrane region" description="Helical" evidence="1">
    <location>
        <begin position="12"/>
        <end position="32"/>
    </location>
</feature>
<feature type="transmembrane region" description="Helical" evidence="1">
    <location>
        <begin position="177"/>
        <end position="200"/>
    </location>
</feature>
<comment type="caution">
    <text evidence="2">The sequence shown here is derived from an EMBL/GenBank/DDBJ whole genome shotgun (WGS) entry which is preliminary data.</text>
</comment>
<evidence type="ECO:0000313" key="3">
    <source>
        <dbReference type="Proteomes" id="UP001595453"/>
    </source>
</evidence>
<evidence type="ECO:0008006" key="4">
    <source>
        <dbReference type="Google" id="ProtNLM"/>
    </source>
</evidence>
<evidence type="ECO:0000256" key="1">
    <source>
        <dbReference type="SAM" id="Phobius"/>
    </source>
</evidence>
<name>A0ABV7CET3_9GAMM</name>
<gene>
    <name evidence="2" type="ORF">ACFOEE_00760</name>
</gene>
<keyword evidence="1" id="KW-1133">Transmembrane helix</keyword>
<accession>A0ABV7CET3</accession>
<keyword evidence="3" id="KW-1185">Reference proteome</keyword>
<keyword evidence="1" id="KW-0472">Membrane</keyword>
<dbReference type="RefSeq" id="WP_377119921.1">
    <property type="nucleotide sequence ID" value="NZ_JBHRSD010000001.1"/>
</dbReference>
<dbReference type="EMBL" id="JBHRSD010000001">
    <property type="protein sequence ID" value="MFC3031062.1"/>
    <property type="molecule type" value="Genomic_DNA"/>
</dbReference>
<organism evidence="2 3">
    <name type="scientific">Pseudoalteromonas fenneropenaei</name>
    <dbReference type="NCBI Taxonomy" id="1737459"/>
    <lineage>
        <taxon>Bacteria</taxon>
        <taxon>Pseudomonadati</taxon>
        <taxon>Pseudomonadota</taxon>
        <taxon>Gammaproteobacteria</taxon>
        <taxon>Alteromonadales</taxon>
        <taxon>Pseudoalteromonadaceae</taxon>
        <taxon>Pseudoalteromonas</taxon>
    </lineage>
</organism>
<evidence type="ECO:0000313" key="2">
    <source>
        <dbReference type="EMBL" id="MFC3031062.1"/>
    </source>
</evidence>
<dbReference type="Proteomes" id="UP001595453">
    <property type="component" value="Unassembled WGS sequence"/>
</dbReference>